<protein>
    <submittedName>
        <fullName evidence="6">ADP-ribose pyrophosphatase YjhB (NUDIX family)</fullName>
    </submittedName>
</protein>
<keyword evidence="7" id="KW-1185">Reference proteome</keyword>
<dbReference type="AlphaFoldDB" id="A0A7W8AN98"/>
<feature type="domain" description="Nudix hydrolase" evidence="5">
    <location>
        <begin position="18"/>
        <end position="157"/>
    </location>
</feature>
<gene>
    <name evidence="6" type="ORF">FHS40_000622</name>
</gene>
<dbReference type="SUPFAM" id="SSF55811">
    <property type="entry name" value="Nudix"/>
    <property type="match status" value="1"/>
</dbReference>
<dbReference type="PANTHER" id="PTHR43046:SF14">
    <property type="entry name" value="MUTT_NUDIX FAMILY PROTEIN"/>
    <property type="match status" value="1"/>
</dbReference>
<dbReference type="InterPro" id="IPR000086">
    <property type="entry name" value="NUDIX_hydrolase_dom"/>
</dbReference>
<accession>A0A7W8AN98</accession>
<evidence type="ECO:0000259" key="5">
    <source>
        <dbReference type="PROSITE" id="PS51462"/>
    </source>
</evidence>
<evidence type="ECO:0000256" key="4">
    <source>
        <dbReference type="RuleBase" id="RU003476"/>
    </source>
</evidence>
<proteinExistence type="inferred from homology"/>
<dbReference type="EMBL" id="JACHJD010000001">
    <property type="protein sequence ID" value="MBB5101569.1"/>
    <property type="molecule type" value="Genomic_DNA"/>
</dbReference>
<dbReference type="InterPro" id="IPR020476">
    <property type="entry name" value="Nudix_hydrolase"/>
</dbReference>
<reference evidence="6 7" key="1">
    <citation type="submission" date="2020-08" db="EMBL/GenBank/DDBJ databases">
        <title>Genomic Encyclopedia of Type Strains, Phase III (KMG-III): the genomes of soil and plant-associated and newly described type strains.</title>
        <authorList>
            <person name="Whitman W."/>
        </authorList>
    </citation>
    <scope>NUCLEOTIDE SEQUENCE [LARGE SCALE GENOMIC DNA]</scope>
    <source>
        <strain evidence="6 7">CECT 3146</strain>
    </source>
</reference>
<evidence type="ECO:0000313" key="7">
    <source>
        <dbReference type="Proteomes" id="UP000549009"/>
    </source>
</evidence>
<dbReference type="InterPro" id="IPR020084">
    <property type="entry name" value="NUDIX_hydrolase_CS"/>
</dbReference>
<dbReference type="Proteomes" id="UP000549009">
    <property type="component" value="Unassembled WGS sequence"/>
</dbReference>
<evidence type="ECO:0000256" key="2">
    <source>
        <dbReference type="ARBA" id="ARBA00005582"/>
    </source>
</evidence>
<sequence>MSVSPHAERNGTTMPAAHLRHSVRALVLDEQQRVLLCRCVLPEAVVWIAPGGGIEEGETPRAALRREVREEVGLAVEGTPPHVWHQEIVAPGHAEGYDGVINDYFLVRTRAFRPHGALSEAELAAENLAGFRWWRLDEIEGYRGPDFFGPSGMAALLSALLTGGVPDRPVLVGP</sequence>
<name>A0A7W8AN98_STRST</name>
<dbReference type="PROSITE" id="PS51462">
    <property type="entry name" value="NUDIX"/>
    <property type="match status" value="1"/>
</dbReference>
<keyword evidence="3 4" id="KW-0378">Hydrolase</keyword>
<dbReference type="PRINTS" id="PR00502">
    <property type="entry name" value="NUDIXFAMILY"/>
</dbReference>
<comment type="cofactor">
    <cofactor evidence="1">
        <name>Mg(2+)</name>
        <dbReference type="ChEBI" id="CHEBI:18420"/>
    </cofactor>
</comment>
<dbReference type="RefSeq" id="WP_229878864.1">
    <property type="nucleotide sequence ID" value="NZ_BMSQ01000003.1"/>
</dbReference>
<organism evidence="6 7">
    <name type="scientific">Streptomyces spectabilis</name>
    <dbReference type="NCBI Taxonomy" id="68270"/>
    <lineage>
        <taxon>Bacteria</taxon>
        <taxon>Bacillati</taxon>
        <taxon>Actinomycetota</taxon>
        <taxon>Actinomycetes</taxon>
        <taxon>Kitasatosporales</taxon>
        <taxon>Streptomycetaceae</taxon>
        <taxon>Streptomyces</taxon>
    </lineage>
</organism>
<evidence type="ECO:0000256" key="1">
    <source>
        <dbReference type="ARBA" id="ARBA00001946"/>
    </source>
</evidence>
<dbReference type="Pfam" id="PF00293">
    <property type="entry name" value="NUDIX"/>
    <property type="match status" value="1"/>
</dbReference>
<evidence type="ECO:0000256" key="3">
    <source>
        <dbReference type="ARBA" id="ARBA00022801"/>
    </source>
</evidence>
<dbReference type="GO" id="GO:0016787">
    <property type="term" value="F:hydrolase activity"/>
    <property type="evidence" value="ECO:0007669"/>
    <property type="project" value="UniProtKB-KW"/>
</dbReference>
<comment type="similarity">
    <text evidence="2 4">Belongs to the Nudix hydrolase family.</text>
</comment>
<dbReference type="PROSITE" id="PS00893">
    <property type="entry name" value="NUDIX_BOX"/>
    <property type="match status" value="1"/>
</dbReference>
<evidence type="ECO:0000313" key="6">
    <source>
        <dbReference type="EMBL" id="MBB5101569.1"/>
    </source>
</evidence>
<dbReference type="Gene3D" id="3.90.79.10">
    <property type="entry name" value="Nucleoside Triphosphate Pyrophosphohydrolase"/>
    <property type="match status" value="1"/>
</dbReference>
<dbReference type="InterPro" id="IPR015797">
    <property type="entry name" value="NUDIX_hydrolase-like_dom_sf"/>
</dbReference>
<comment type="caution">
    <text evidence="6">The sequence shown here is derived from an EMBL/GenBank/DDBJ whole genome shotgun (WGS) entry which is preliminary data.</text>
</comment>
<dbReference type="PANTHER" id="PTHR43046">
    <property type="entry name" value="GDP-MANNOSE MANNOSYL HYDROLASE"/>
    <property type="match status" value="1"/>
</dbReference>